<reference evidence="2" key="2">
    <citation type="submission" date="2018-03" db="EMBL/GenBank/DDBJ databases">
        <title>The Triticum urartu genome reveals the dynamic nature of wheat genome evolution.</title>
        <authorList>
            <person name="Ling H."/>
            <person name="Ma B."/>
            <person name="Shi X."/>
            <person name="Liu H."/>
            <person name="Dong L."/>
            <person name="Sun H."/>
            <person name="Cao Y."/>
            <person name="Gao Q."/>
            <person name="Zheng S."/>
            <person name="Li Y."/>
            <person name="Yu Y."/>
            <person name="Du H."/>
            <person name="Qi M."/>
            <person name="Li Y."/>
            <person name="Yu H."/>
            <person name="Cui Y."/>
            <person name="Wang N."/>
            <person name="Chen C."/>
            <person name="Wu H."/>
            <person name="Zhao Y."/>
            <person name="Zhang J."/>
            <person name="Li Y."/>
            <person name="Zhou W."/>
            <person name="Zhang B."/>
            <person name="Hu W."/>
            <person name="Eijk M."/>
            <person name="Tang J."/>
            <person name="Witsenboer H."/>
            <person name="Zhao S."/>
            <person name="Li Z."/>
            <person name="Zhang A."/>
            <person name="Wang D."/>
            <person name="Liang C."/>
        </authorList>
    </citation>
    <scope>NUCLEOTIDE SEQUENCE [LARGE SCALE GENOMIC DNA]</scope>
    <source>
        <strain evidence="2">cv. G1812</strain>
    </source>
</reference>
<reference evidence="2" key="3">
    <citation type="submission" date="2022-06" db="UniProtKB">
        <authorList>
            <consortium name="EnsemblPlants"/>
        </authorList>
    </citation>
    <scope>IDENTIFICATION</scope>
</reference>
<evidence type="ECO:0000313" key="2">
    <source>
        <dbReference type="EnsemblPlants" id="TuG1812G0300001605.01.T01.cds331472"/>
    </source>
</evidence>
<proteinExistence type="predicted"/>
<dbReference type="Proteomes" id="UP000015106">
    <property type="component" value="Chromosome 3"/>
</dbReference>
<organism evidence="2 3">
    <name type="scientific">Triticum urartu</name>
    <name type="common">Red wild einkorn</name>
    <name type="synonym">Crithodium urartu</name>
    <dbReference type="NCBI Taxonomy" id="4572"/>
    <lineage>
        <taxon>Eukaryota</taxon>
        <taxon>Viridiplantae</taxon>
        <taxon>Streptophyta</taxon>
        <taxon>Embryophyta</taxon>
        <taxon>Tracheophyta</taxon>
        <taxon>Spermatophyta</taxon>
        <taxon>Magnoliopsida</taxon>
        <taxon>Liliopsida</taxon>
        <taxon>Poales</taxon>
        <taxon>Poaceae</taxon>
        <taxon>BOP clade</taxon>
        <taxon>Pooideae</taxon>
        <taxon>Triticodae</taxon>
        <taxon>Triticeae</taxon>
        <taxon>Triticinae</taxon>
        <taxon>Triticum</taxon>
    </lineage>
</organism>
<dbReference type="EnsemblPlants" id="TuG1812G0300001605.01.T01">
    <property type="protein sequence ID" value="TuG1812G0300001605.01.T01.cds331472"/>
    <property type="gene ID" value="TuG1812G0300001605.01"/>
</dbReference>
<sequence>VLHDEAELVGDVVPHDAAEADDVRVAAARLEEAGLPQHLLGVGGRVLIARVAEGLDGDDLAGGTVPPFVDDAEHALAQAGLVIVVPGGSGDAPLLGAGCSRPVGVAVDGGGRSLGGGHRVDPRAQQSFQRQGSGEARRI</sequence>
<accession>A0A8R7PPN2</accession>
<evidence type="ECO:0000256" key="1">
    <source>
        <dbReference type="SAM" id="MobiDB-lite"/>
    </source>
</evidence>
<dbReference type="AlphaFoldDB" id="A0A8R7PPN2"/>
<name>A0A8R7PPN2_TRIUA</name>
<dbReference type="Gramene" id="TuG1812G0300001605.01.T01">
    <property type="protein sequence ID" value="TuG1812G0300001605.01.T01.cds331472"/>
    <property type="gene ID" value="TuG1812G0300001605.01"/>
</dbReference>
<protein>
    <submittedName>
        <fullName evidence="2">Uncharacterized protein</fullName>
    </submittedName>
</protein>
<reference evidence="3" key="1">
    <citation type="journal article" date="2013" name="Nature">
        <title>Draft genome of the wheat A-genome progenitor Triticum urartu.</title>
        <authorList>
            <person name="Ling H.Q."/>
            <person name="Zhao S."/>
            <person name="Liu D."/>
            <person name="Wang J."/>
            <person name="Sun H."/>
            <person name="Zhang C."/>
            <person name="Fan H."/>
            <person name="Li D."/>
            <person name="Dong L."/>
            <person name="Tao Y."/>
            <person name="Gao C."/>
            <person name="Wu H."/>
            <person name="Li Y."/>
            <person name="Cui Y."/>
            <person name="Guo X."/>
            <person name="Zheng S."/>
            <person name="Wang B."/>
            <person name="Yu K."/>
            <person name="Liang Q."/>
            <person name="Yang W."/>
            <person name="Lou X."/>
            <person name="Chen J."/>
            <person name="Feng M."/>
            <person name="Jian J."/>
            <person name="Zhang X."/>
            <person name="Luo G."/>
            <person name="Jiang Y."/>
            <person name="Liu J."/>
            <person name="Wang Z."/>
            <person name="Sha Y."/>
            <person name="Zhang B."/>
            <person name="Wu H."/>
            <person name="Tang D."/>
            <person name="Shen Q."/>
            <person name="Xue P."/>
            <person name="Zou S."/>
            <person name="Wang X."/>
            <person name="Liu X."/>
            <person name="Wang F."/>
            <person name="Yang Y."/>
            <person name="An X."/>
            <person name="Dong Z."/>
            <person name="Zhang K."/>
            <person name="Zhang X."/>
            <person name="Luo M.C."/>
            <person name="Dvorak J."/>
            <person name="Tong Y."/>
            <person name="Wang J."/>
            <person name="Yang H."/>
            <person name="Li Z."/>
            <person name="Wang D."/>
            <person name="Zhang A."/>
            <person name="Wang J."/>
        </authorList>
    </citation>
    <scope>NUCLEOTIDE SEQUENCE</scope>
    <source>
        <strain evidence="3">cv. G1812</strain>
    </source>
</reference>
<evidence type="ECO:0000313" key="3">
    <source>
        <dbReference type="Proteomes" id="UP000015106"/>
    </source>
</evidence>
<feature type="region of interest" description="Disordered" evidence="1">
    <location>
        <begin position="110"/>
        <end position="139"/>
    </location>
</feature>
<keyword evidence="3" id="KW-1185">Reference proteome</keyword>